<keyword evidence="2 4" id="KW-0012">Acyltransferase</keyword>
<dbReference type="RefSeq" id="WP_202767907.1">
    <property type="nucleotide sequence ID" value="NZ_JAESWA010000022.1"/>
</dbReference>
<keyword evidence="1" id="KW-0808">Transferase</keyword>
<organism evidence="4 5">
    <name type="scientific">Clostridium paridis</name>
    <dbReference type="NCBI Taxonomy" id="2803863"/>
    <lineage>
        <taxon>Bacteria</taxon>
        <taxon>Bacillati</taxon>
        <taxon>Bacillota</taxon>
        <taxon>Clostridia</taxon>
        <taxon>Eubacteriales</taxon>
        <taxon>Clostridiaceae</taxon>
        <taxon>Clostridium</taxon>
    </lineage>
</organism>
<gene>
    <name evidence="4" type="ORF">JK634_12130</name>
</gene>
<keyword evidence="5" id="KW-1185">Reference proteome</keyword>
<dbReference type="EMBL" id="JAESWA010000022">
    <property type="protein sequence ID" value="MBL4932561.1"/>
    <property type="molecule type" value="Genomic_DNA"/>
</dbReference>
<dbReference type="SUPFAM" id="SSF69593">
    <property type="entry name" value="Glycerol-3-phosphate (1)-acyltransferase"/>
    <property type="match status" value="1"/>
</dbReference>
<name>A0A937K3N1_9CLOT</name>
<dbReference type="AlphaFoldDB" id="A0A937K3N1"/>
<dbReference type="GO" id="GO:0003841">
    <property type="term" value="F:1-acylglycerol-3-phosphate O-acyltransferase activity"/>
    <property type="evidence" value="ECO:0007669"/>
    <property type="project" value="TreeGrafter"/>
</dbReference>
<dbReference type="Pfam" id="PF01553">
    <property type="entry name" value="Acyltransferase"/>
    <property type="match status" value="1"/>
</dbReference>
<dbReference type="PANTHER" id="PTHR10434:SF40">
    <property type="entry name" value="1-ACYL-SN-GLYCEROL-3-PHOSPHATE ACYLTRANSFERASE"/>
    <property type="match status" value="1"/>
</dbReference>
<proteinExistence type="predicted"/>
<dbReference type="PANTHER" id="PTHR10434">
    <property type="entry name" value="1-ACYL-SN-GLYCEROL-3-PHOSPHATE ACYLTRANSFERASE"/>
    <property type="match status" value="1"/>
</dbReference>
<evidence type="ECO:0000313" key="5">
    <source>
        <dbReference type="Proteomes" id="UP000623681"/>
    </source>
</evidence>
<sequence length="234" mass="26265">MISKSLAKVINVLPEKWFIIIARKLANGYIKRYAQLNVEGFENIDKAKGAKIFICNHLSNSDGLILNKLLKEKYDPFFIAGVKLSNDPVTNLGAKIVKTINIKPNSADKDAIMNIVKTVRAGNNILIFPEGTRSRTGAMIEAKKGILLIARLTKAEIVPIGMEGSEILLPINKDGDMAKEKWNNSKVTVKFGEPFTLPLKETDEDKHQYDDRVLVYIMKNIAKLLPEKYRGFYS</sequence>
<dbReference type="SMART" id="SM00563">
    <property type="entry name" value="PlsC"/>
    <property type="match status" value="1"/>
</dbReference>
<evidence type="ECO:0000259" key="3">
    <source>
        <dbReference type="SMART" id="SM00563"/>
    </source>
</evidence>
<protein>
    <submittedName>
        <fullName evidence="4">1-acyl-sn-glycerol-3-phosphate acyltransferase</fullName>
    </submittedName>
</protein>
<accession>A0A937K3N1</accession>
<dbReference type="InterPro" id="IPR002123">
    <property type="entry name" value="Plipid/glycerol_acylTrfase"/>
</dbReference>
<reference evidence="4" key="1">
    <citation type="submission" date="2021-01" db="EMBL/GenBank/DDBJ databases">
        <title>Genome public.</title>
        <authorList>
            <person name="Liu C."/>
            <person name="Sun Q."/>
        </authorList>
    </citation>
    <scope>NUCLEOTIDE SEQUENCE</scope>
    <source>
        <strain evidence="4">YIM B02565</strain>
    </source>
</reference>
<feature type="domain" description="Phospholipid/glycerol acyltransferase" evidence="3">
    <location>
        <begin position="51"/>
        <end position="165"/>
    </location>
</feature>
<evidence type="ECO:0000256" key="1">
    <source>
        <dbReference type="ARBA" id="ARBA00022679"/>
    </source>
</evidence>
<dbReference type="Proteomes" id="UP000623681">
    <property type="component" value="Unassembled WGS sequence"/>
</dbReference>
<dbReference type="CDD" id="cd07989">
    <property type="entry name" value="LPLAT_AGPAT-like"/>
    <property type="match status" value="1"/>
</dbReference>
<evidence type="ECO:0000313" key="4">
    <source>
        <dbReference type="EMBL" id="MBL4932561.1"/>
    </source>
</evidence>
<comment type="caution">
    <text evidence="4">The sequence shown here is derived from an EMBL/GenBank/DDBJ whole genome shotgun (WGS) entry which is preliminary data.</text>
</comment>
<dbReference type="GO" id="GO:0006654">
    <property type="term" value="P:phosphatidic acid biosynthetic process"/>
    <property type="evidence" value="ECO:0007669"/>
    <property type="project" value="TreeGrafter"/>
</dbReference>
<evidence type="ECO:0000256" key="2">
    <source>
        <dbReference type="ARBA" id="ARBA00023315"/>
    </source>
</evidence>